<dbReference type="RefSeq" id="WP_058371178.1">
    <property type="nucleotide sequence ID" value="NZ_LNTB01000001.1"/>
</dbReference>
<comment type="catalytic activity">
    <reaction evidence="9">
        <text>(R)-pantoate + NAD(+) = 2-dehydropantoate + NADH + H(+)</text>
        <dbReference type="Rhea" id="RHEA:61292"/>
        <dbReference type="ChEBI" id="CHEBI:11561"/>
        <dbReference type="ChEBI" id="CHEBI:15378"/>
        <dbReference type="ChEBI" id="CHEBI:15980"/>
        <dbReference type="ChEBI" id="CHEBI:57540"/>
        <dbReference type="ChEBI" id="CHEBI:57945"/>
    </reaction>
    <physiologicalReaction direction="right-to-left" evidence="9">
        <dbReference type="Rhea" id="RHEA:61294"/>
    </physiologicalReaction>
</comment>
<feature type="domain" description="Ketopantoate reductase N-terminal" evidence="12">
    <location>
        <begin position="8"/>
        <end position="145"/>
    </location>
</feature>
<evidence type="ECO:0000313" key="15">
    <source>
        <dbReference type="Proteomes" id="UP000053352"/>
    </source>
</evidence>
<evidence type="ECO:0000256" key="7">
    <source>
        <dbReference type="ARBA" id="ARBA00032024"/>
    </source>
</evidence>
<dbReference type="InterPro" id="IPR013328">
    <property type="entry name" value="6PGD_dom2"/>
</dbReference>
<dbReference type="PANTHER" id="PTHR43765:SF2">
    <property type="entry name" value="2-DEHYDROPANTOATE 2-REDUCTASE"/>
    <property type="match status" value="1"/>
</dbReference>
<proteinExistence type="inferred from homology"/>
<dbReference type="InterPro" id="IPR003710">
    <property type="entry name" value="ApbA"/>
</dbReference>
<dbReference type="STRING" id="2309.CF15_07170"/>
<dbReference type="SUPFAM" id="SSF48179">
    <property type="entry name" value="6-phosphogluconate dehydrogenase C-terminal domain-like"/>
    <property type="match status" value="1"/>
</dbReference>
<name>A0A0V8RWP5_PYROC</name>
<protein>
    <recommendedName>
        <fullName evidence="4 11">2-dehydropantoate 2-reductase</fullName>
        <ecNumber evidence="3 11">1.1.1.169</ecNumber>
    </recommendedName>
    <alternativeName>
        <fullName evidence="7 11">Ketopantoate reductase</fullName>
    </alternativeName>
</protein>
<accession>A0A0V8RWP5</accession>
<gene>
    <name evidence="14" type="ORF">CF15_07170</name>
</gene>
<evidence type="ECO:0000259" key="12">
    <source>
        <dbReference type="Pfam" id="PF02558"/>
    </source>
</evidence>
<dbReference type="EC" id="1.1.1.169" evidence="3 11"/>
<evidence type="ECO:0000256" key="2">
    <source>
        <dbReference type="ARBA" id="ARBA00007870"/>
    </source>
</evidence>
<keyword evidence="11" id="KW-0173">Coenzyme A biosynthesis</keyword>
<dbReference type="InterPro" id="IPR013752">
    <property type="entry name" value="KPA_reductase"/>
</dbReference>
<dbReference type="FunFam" id="1.10.1040.10:FF:000017">
    <property type="entry name" value="2-dehydropantoate 2-reductase"/>
    <property type="match status" value="1"/>
</dbReference>
<dbReference type="GO" id="GO:0008677">
    <property type="term" value="F:2-dehydropantoate 2-reductase activity"/>
    <property type="evidence" value="ECO:0007669"/>
    <property type="project" value="UniProtKB-EC"/>
</dbReference>
<evidence type="ECO:0000256" key="3">
    <source>
        <dbReference type="ARBA" id="ARBA00013014"/>
    </source>
</evidence>
<evidence type="ECO:0000256" key="10">
    <source>
        <dbReference type="ARBA" id="ARBA00056765"/>
    </source>
</evidence>
<comment type="function">
    <text evidence="11">Catalyzes the NADPH-dependent reduction of ketopantoate into pantoic acid.</text>
</comment>
<organism evidence="14 15">
    <name type="scientific">Pyrodictium occultum</name>
    <dbReference type="NCBI Taxonomy" id="2309"/>
    <lineage>
        <taxon>Archaea</taxon>
        <taxon>Thermoproteota</taxon>
        <taxon>Thermoprotei</taxon>
        <taxon>Desulfurococcales</taxon>
        <taxon>Pyrodictiaceae</taxon>
        <taxon>Pyrodictium</taxon>
    </lineage>
</organism>
<dbReference type="UniPathway" id="UPA00241"/>
<evidence type="ECO:0000256" key="6">
    <source>
        <dbReference type="ARBA" id="ARBA00023002"/>
    </source>
</evidence>
<evidence type="ECO:0000256" key="8">
    <source>
        <dbReference type="ARBA" id="ARBA00047506"/>
    </source>
</evidence>
<comment type="pathway">
    <text evidence="1 11">Cofactor biosynthesis; coenzyme A biosynthesis.</text>
</comment>
<dbReference type="Gene3D" id="1.10.1040.10">
    <property type="entry name" value="N-(1-d-carboxylethyl)-l-norvaline Dehydrogenase, domain 2"/>
    <property type="match status" value="1"/>
</dbReference>
<dbReference type="Proteomes" id="UP000053352">
    <property type="component" value="Unassembled WGS sequence"/>
</dbReference>
<dbReference type="InterPro" id="IPR036291">
    <property type="entry name" value="NAD(P)-bd_dom_sf"/>
</dbReference>
<dbReference type="PANTHER" id="PTHR43765">
    <property type="entry name" value="2-DEHYDROPANTOATE 2-REDUCTASE-RELATED"/>
    <property type="match status" value="1"/>
</dbReference>
<reference evidence="14 15" key="1">
    <citation type="submission" date="2015-11" db="EMBL/GenBank/DDBJ databases">
        <title>Genome sequence of Pyrodictium occultum PL-19, a marine hyperthermophilic archaeon isolated from Volcano, Italy.</title>
        <authorList>
            <person name="Utturkar S."/>
            <person name="Huber H."/>
            <person name="Leptihn S."/>
            <person name="Brown S."/>
            <person name="Stetter K.O."/>
            <person name="Podar M."/>
        </authorList>
    </citation>
    <scope>NUCLEOTIDE SEQUENCE [LARGE SCALE GENOMIC DNA]</scope>
    <source>
        <strain evidence="14 15">PL-19</strain>
    </source>
</reference>
<keyword evidence="15" id="KW-1185">Reference proteome</keyword>
<evidence type="ECO:0000313" key="14">
    <source>
        <dbReference type="EMBL" id="KSW12494.1"/>
    </source>
</evidence>
<sequence length="315" mass="32696">MEPLVAVVGGCGAVGSVAAVALARAGARVAAVSRRPGGCREEALEARGLGAARLPVCGWQGARRLRPRVVVYATKAYDLDGAVEASLRAGWSPELAVSMQNGLGSLELLEQAYGPGRAAAALAYYGATRLPGGCGARLAGSSRRVAVGCRARAGGACSPLARRLAELLSSGGLEAEYVGDVEPYRWEKLAVNAAVNPVTVLAWDRNRVVVENPWARGLAEALAREVGRVARAAGVEPASDPVEAALRVAEATGDNCSSMLEDVAAGRRTEIDYINGAVWRLGESHGVPAPANRAVHHAVRLLEPWLAGRRSPCAT</sequence>
<evidence type="ECO:0000256" key="5">
    <source>
        <dbReference type="ARBA" id="ARBA00022857"/>
    </source>
</evidence>
<dbReference type="Gene3D" id="3.40.50.720">
    <property type="entry name" value="NAD(P)-binding Rossmann-like Domain"/>
    <property type="match status" value="1"/>
</dbReference>
<dbReference type="AlphaFoldDB" id="A0A0V8RWP5"/>
<dbReference type="InterPro" id="IPR008927">
    <property type="entry name" value="6-PGluconate_DH-like_C_sf"/>
</dbReference>
<comment type="caution">
    <text evidence="14">The sequence shown here is derived from an EMBL/GenBank/DDBJ whole genome shotgun (WGS) entry which is preliminary data.</text>
</comment>
<evidence type="ECO:0000256" key="11">
    <source>
        <dbReference type="RuleBase" id="RU362068"/>
    </source>
</evidence>
<evidence type="ECO:0000256" key="1">
    <source>
        <dbReference type="ARBA" id="ARBA00004724"/>
    </source>
</evidence>
<feature type="domain" description="Ketopantoate reductase C-terminal" evidence="13">
    <location>
        <begin position="180"/>
        <end position="302"/>
    </location>
</feature>
<dbReference type="SUPFAM" id="SSF51735">
    <property type="entry name" value="NAD(P)-binding Rossmann-fold domains"/>
    <property type="match status" value="1"/>
</dbReference>
<dbReference type="GO" id="GO:0005737">
    <property type="term" value="C:cytoplasm"/>
    <property type="evidence" value="ECO:0007669"/>
    <property type="project" value="TreeGrafter"/>
</dbReference>
<evidence type="ECO:0000259" key="13">
    <source>
        <dbReference type="Pfam" id="PF08546"/>
    </source>
</evidence>
<comment type="similarity">
    <text evidence="2 11">Belongs to the ketopantoate reductase family.</text>
</comment>
<evidence type="ECO:0000256" key="9">
    <source>
        <dbReference type="ARBA" id="ARBA00048196"/>
    </source>
</evidence>
<dbReference type="Pfam" id="PF02558">
    <property type="entry name" value="ApbA"/>
    <property type="match status" value="1"/>
</dbReference>
<evidence type="ECO:0000256" key="4">
    <source>
        <dbReference type="ARBA" id="ARBA00019465"/>
    </source>
</evidence>
<dbReference type="InterPro" id="IPR013332">
    <property type="entry name" value="KPR_N"/>
</dbReference>
<dbReference type="NCBIfam" id="TIGR00745">
    <property type="entry name" value="apbA_panE"/>
    <property type="match status" value="1"/>
</dbReference>
<keyword evidence="5 11" id="KW-0521">NADP</keyword>
<dbReference type="InterPro" id="IPR050838">
    <property type="entry name" value="Ketopantoate_reductase"/>
</dbReference>
<comment type="catalytic activity">
    <reaction evidence="8">
        <text>(R)-pantoate + NADP(+) = 2-dehydropantoate + NADPH + H(+)</text>
        <dbReference type="Rhea" id="RHEA:16233"/>
        <dbReference type="ChEBI" id="CHEBI:11561"/>
        <dbReference type="ChEBI" id="CHEBI:15378"/>
        <dbReference type="ChEBI" id="CHEBI:15980"/>
        <dbReference type="ChEBI" id="CHEBI:57783"/>
        <dbReference type="ChEBI" id="CHEBI:58349"/>
        <dbReference type="EC" id="1.1.1.169"/>
    </reaction>
    <physiologicalReaction direction="right-to-left" evidence="8">
        <dbReference type="Rhea" id="RHEA:16235"/>
    </physiologicalReaction>
</comment>
<dbReference type="OrthoDB" id="201845at2157"/>
<dbReference type="GO" id="GO:0015937">
    <property type="term" value="P:coenzyme A biosynthetic process"/>
    <property type="evidence" value="ECO:0007669"/>
    <property type="project" value="UniProtKB-UniPathway"/>
</dbReference>
<dbReference type="Pfam" id="PF08546">
    <property type="entry name" value="ApbA_C"/>
    <property type="match status" value="1"/>
</dbReference>
<keyword evidence="6 11" id="KW-0560">Oxidoreductase</keyword>
<comment type="function">
    <text evidence="10">Catalyzes the NAD(P)H-dependent reduction of ketopantoate into pantoic acid.</text>
</comment>
<dbReference type="GO" id="GO:0050661">
    <property type="term" value="F:NADP binding"/>
    <property type="evidence" value="ECO:0007669"/>
    <property type="project" value="TreeGrafter"/>
</dbReference>
<dbReference type="GO" id="GO:0015940">
    <property type="term" value="P:pantothenate biosynthetic process"/>
    <property type="evidence" value="ECO:0007669"/>
    <property type="project" value="InterPro"/>
</dbReference>
<dbReference type="EMBL" id="LNTB01000001">
    <property type="protein sequence ID" value="KSW12494.1"/>
    <property type="molecule type" value="Genomic_DNA"/>
</dbReference>